<reference evidence="18" key="1">
    <citation type="journal article" date="2017" name="ISME J.">
        <title>Energy and carbon metabolisms in a deep terrestrial subsurface fluid microbial community.</title>
        <authorList>
            <person name="Momper L."/>
            <person name="Jungbluth S.P."/>
            <person name="Lee M.D."/>
            <person name="Amend J.P."/>
        </authorList>
    </citation>
    <scope>NUCLEOTIDE SEQUENCE [LARGE SCALE GENOMIC DNA]</scope>
    <source>
        <strain evidence="18">SURF_5</strain>
    </source>
</reference>
<protein>
    <recommendedName>
        <fullName evidence="12 13">Ferrous iron transport protein B</fullName>
    </recommendedName>
</protein>
<feature type="transmembrane region" description="Helical" evidence="16">
    <location>
        <begin position="404"/>
        <end position="425"/>
    </location>
</feature>
<dbReference type="InterPro" id="IPR006073">
    <property type="entry name" value="GTP-bd"/>
</dbReference>
<evidence type="ECO:0000256" key="10">
    <source>
        <dbReference type="ARBA" id="ARBA00023134"/>
    </source>
</evidence>
<feature type="binding site" evidence="14">
    <location>
        <begin position="23"/>
        <end position="30"/>
    </location>
    <ligand>
        <name>GTP</name>
        <dbReference type="ChEBI" id="CHEBI:37565"/>
        <label>1</label>
    </ligand>
</feature>
<feature type="binding site" evidence="15">
    <location>
        <position position="37"/>
    </location>
    <ligand>
        <name>Mg(2+)</name>
        <dbReference type="ChEBI" id="CHEBI:18420"/>
        <label>2</label>
    </ligand>
</feature>
<evidence type="ECO:0000256" key="7">
    <source>
        <dbReference type="ARBA" id="ARBA00022989"/>
    </source>
</evidence>
<keyword evidence="7 16" id="KW-1133">Transmembrane helix</keyword>
<dbReference type="NCBIfam" id="TIGR00231">
    <property type="entry name" value="small_GTP"/>
    <property type="match status" value="1"/>
</dbReference>
<dbReference type="PANTHER" id="PTHR43185">
    <property type="entry name" value="FERROUS IRON TRANSPORT PROTEIN B"/>
    <property type="match status" value="1"/>
</dbReference>
<dbReference type="GO" id="GO:0046872">
    <property type="term" value="F:metal ion binding"/>
    <property type="evidence" value="ECO:0007669"/>
    <property type="project" value="UniProtKB-KW"/>
</dbReference>
<evidence type="ECO:0000256" key="12">
    <source>
        <dbReference type="ARBA" id="ARBA00031200"/>
    </source>
</evidence>
<dbReference type="PANTHER" id="PTHR43185:SF1">
    <property type="entry name" value="FE(2+) TRANSPORTER FEOB"/>
    <property type="match status" value="1"/>
</dbReference>
<keyword evidence="15" id="KW-0460">Magnesium</keyword>
<keyword evidence="4 16" id="KW-0410">Iron transport</keyword>
<dbReference type="InterPro" id="IPR011640">
    <property type="entry name" value="Fe2_transport_prot_B_C"/>
</dbReference>
<dbReference type="EMBL" id="QZKU01000073">
    <property type="protein sequence ID" value="RJP20829.1"/>
    <property type="molecule type" value="Genomic_DNA"/>
</dbReference>
<dbReference type="Gene3D" id="3.40.50.300">
    <property type="entry name" value="P-loop containing nucleotide triphosphate hydrolases"/>
    <property type="match status" value="1"/>
</dbReference>
<dbReference type="GO" id="GO:0005525">
    <property type="term" value="F:GTP binding"/>
    <property type="evidence" value="ECO:0007669"/>
    <property type="project" value="UniProtKB-KW"/>
</dbReference>
<evidence type="ECO:0000256" key="8">
    <source>
        <dbReference type="ARBA" id="ARBA00023004"/>
    </source>
</evidence>
<organism evidence="18">
    <name type="scientific">Abyssobacteria bacterium (strain SURF_5)</name>
    <dbReference type="NCBI Taxonomy" id="2093360"/>
    <lineage>
        <taxon>Bacteria</taxon>
        <taxon>Pseudomonadati</taxon>
        <taxon>Candidatus Hydrogenedentota</taxon>
        <taxon>Candidatus Abyssobacteria</taxon>
    </lineage>
</organism>
<evidence type="ECO:0000256" key="14">
    <source>
        <dbReference type="PIRSR" id="PIRSR603373-1"/>
    </source>
</evidence>
<dbReference type="Pfam" id="PF07664">
    <property type="entry name" value="FeoB_C"/>
    <property type="match status" value="1"/>
</dbReference>
<dbReference type="InterPro" id="IPR027417">
    <property type="entry name" value="P-loop_NTPase"/>
</dbReference>
<evidence type="ECO:0000256" key="2">
    <source>
        <dbReference type="ARBA" id="ARBA00022448"/>
    </source>
</evidence>
<gene>
    <name evidence="18" type="primary">feoB</name>
    <name evidence="18" type="ORF">C4520_10790</name>
</gene>
<evidence type="ECO:0000256" key="4">
    <source>
        <dbReference type="ARBA" id="ARBA00022496"/>
    </source>
</evidence>
<evidence type="ECO:0000256" key="16">
    <source>
        <dbReference type="RuleBase" id="RU362098"/>
    </source>
</evidence>
<dbReference type="CDD" id="cd01879">
    <property type="entry name" value="FeoB"/>
    <property type="match status" value="1"/>
</dbReference>
<feature type="binding site" evidence="14">
    <location>
        <begin position="48"/>
        <end position="52"/>
    </location>
    <ligand>
        <name>GTP</name>
        <dbReference type="ChEBI" id="CHEBI:37565"/>
        <label>1</label>
    </ligand>
</feature>
<feature type="transmembrane region" description="Helical" evidence="16">
    <location>
        <begin position="630"/>
        <end position="651"/>
    </location>
</feature>
<comment type="caution">
    <text evidence="18">The sequence shown here is derived from an EMBL/GenBank/DDBJ whole genome shotgun (WGS) entry which is preliminary data.</text>
</comment>
<feature type="transmembrane region" description="Helical" evidence="16">
    <location>
        <begin position="467"/>
        <end position="487"/>
    </location>
</feature>
<dbReference type="Pfam" id="PF17910">
    <property type="entry name" value="FeoB_Cyto"/>
    <property type="match status" value="1"/>
</dbReference>
<dbReference type="InterPro" id="IPR011642">
    <property type="entry name" value="Gate_dom"/>
</dbReference>
<dbReference type="Gene3D" id="1.10.287.1770">
    <property type="match status" value="1"/>
</dbReference>
<evidence type="ECO:0000259" key="17">
    <source>
        <dbReference type="PROSITE" id="PS51711"/>
    </source>
</evidence>
<feature type="transmembrane region" description="Helical" evidence="16">
    <location>
        <begin position="437"/>
        <end position="460"/>
    </location>
</feature>
<evidence type="ECO:0000256" key="11">
    <source>
        <dbReference type="ARBA" id="ARBA00023136"/>
    </source>
</evidence>
<keyword evidence="8 16" id="KW-0408">Iron</keyword>
<keyword evidence="6 14" id="KW-0547">Nucleotide-binding</keyword>
<evidence type="ECO:0000256" key="1">
    <source>
        <dbReference type="ARBA" id="ARBA00004651"/>
    </source>
</evidence>
<evidence type="ECO:0000256" key="5">
    <source>
        <dbReference type="ARBA" id="ARBA00022692"/>
    </source>
</evidence>
<feature type="binding site" evidence="15">
    <location>
        <position position="38"/>
    </location>
    <ligand>
        <name>Mg(2+)</name>
        <dbReference type="ChEBI" id="CHEBI:18420"/>
        <label>2</label>
    </ligand>
</feature>
<dbReference type="PRINTS" id="PR00326">
    <property type="entry name" value="GTP1OBG"/>
</dbReference>
<proteinExistence type="inferred from homology"/>
<dbReference type="AlphaFoldDB" id="A0A3A4NPG3"/>
<keyword evidence="9" id="KW-0406">Ion transport</keyword>
<comment type="similarity">
    <text evidence="16">Belongs to the TRAFAC class TrmE-Era-EngA-EngB-Septin-like GTPase superfamily. FeoB GTPase (TC 9.A.8) family.</text>
</comment>
<evidence type="ECO:0000256" key="6">
    <source>
        <dbReference type="ARBA" id="ARBA00022741"/>
    </source>
</evidence>
<dbReference type="InterPro" id="IPR003373">
    <property type="entry name" value="Fe2_transport_prot-B"/>
</dbReference>
<reference evidence="18" key="2">
    <citation type="submission" date="2018-03" db="EMBL/GenBank/DDBJ databases">
        <authorList>
            <person name="Keele B.F."/>
        </authorList>
    </citation>
    <scope>NUCLEOTIDE SEQUENCE</scope>
    <source>
        <strain evidence="18">SURF_5</strain>
    </source>
</reference>
<dbReference type="InterPro" id="IPR041069">
    <property type="entry name" value="FeoB_Cyto"/>
</dbReference>
<sequence>MQHEQHDKALLDSAKEPLILLVGNPNVGKSVIFSLLTGKYVTVSNYPGTTVEISKGSSSFDGGAHRVIDTPGANSLIPRSEDEKVTRDVLLSRNSATVIQVADSKNLRRSLILTSQLAEMGIPTVVALNMADEAKSAGIDIDGGKLSAVLGVPVVETVATERRGINKLISALGSARPSTFRVSFHPRIQAAIEKVAAVLPPAPVARESIAVMIVAGDLSLEEWLHDRCSAEQLAEIERIVAETQTHFRDPLPYLIGKQRVDQIDEMLHGILTDDERARWSWLKYVGDLSQHPVWGLPVLAFVLYLLYVFVGQFGAGTAVDFIESTVFGEYVNPAAVKLVDRLPSQFVRDLLVGEFGLITVGLTYAIAIVLPIVGFFFLAFGILEDSGYLPRLTIMANRMFKVMGMNGKAVLPMVLGLGCDTMATLTTRILDTKKERIIATFLLALAIPCSAQLGVILGILGQISLSAFIVFTSIIVLQLLVAGFLAGKLVPGQRSDFIIEIPPFRLPKLSNVALKTLSRVEWFLKEAVPLFLLGTFVLFIADRVGTLNAIVKMVEPVVVNFLSLPAETTIAFVMGFLRRDYGAAGLYRLYEEGGLDPIQVIVSLVVITLFVPCIANFFVIIKEHGLRKALIMMAIIFPLAVAMGGIVNFILRAVGYSG</sequence>
<keyword evidence="15" id="KW-0479">Metal-binding</keyword>
<feature type="transmembrane region" description="Helical" evidence="16">
    <location>
        <begin position="597"/>
        <end position="618"/>
    </location>
</feature>
<feature type="domain" description="FeoB-type G" evidence="17">
    <location>
        <begin position="16"/>
        <end position="178"/>
    </location>
</feature>
<dbReference type="NCBIfam" id="TIGR00437">
    <property type="entry name" value="feoB"/>
    <property type="match status" value="1"/>
</dbReference>
<keyword evidence="2 16" id="KW-0813">Transport</keyword>
<dbReference type="PROSITE" id="PS51711">
    <property type="entry name" value="G_FEOB"/>
    <property type="match status" value="1"/>
</dbReference>
<feature type="transmembrane region" description="Helical" evidence="16">
    <location>
        <begin position="355"/>
        <end position="383"/>
    </location>
</feature>
<dbReference type="SUPFAM" id="SSF52540">
    <property type="entry name" value="P-loop containing nucleoside triphosphate hydrolases"/>
    <property type="match status" value="1"/>
</dbReference>
<keyword evidence="3" id="KW-1003">Cell membrane</keyword>
<feature type="transmembrane region" description="Helical" evidence="16">
    <location>
        <begin position="527"/>
        <end position="545"/>
    </location>
</feature>
<comment type="function">
    <text evidence="16">Probable transporter of a GTP-driven Fe(2+) uptake system.</text>
</comment>
<evidence type="ECO:0000256" key="13">
    <source>
        <dbReference type="NCBIfam" id="TIGR00437"/>
    </source>
</evidence>
<evidence type="ECO:0000256" key="15">
    <source>
        <dbReference type="PIRSR" id="PIRSR603373-2"/>
    </source>
</evidence>
<feature type="transmembrane region" description="Helical" evidence="16">
    <location>
        <begin position="293"/>
        <end position="310"/>
    </location>
</feature>
<dbReference type="Pfam" id="PF02421">
    <property type="entry name" value="FeoB_N"/>
    <property type="match status" value="1"/>
</dbReference>
<comment type="subcellular location">
    <subcellularLocation>
        <location evidence="16">Cell inner membrane</location>
        <topology evidence="16">Multi-pass membrane protein</topology>
    </subcellularLocation>
    <subcellularLocation>
        <location evidence="1">Cell membrane</location>
        <topology evidence="1">Multi-pass membrane protein</topology>
    </subcellularLocation>
</comment>
<keyword evidence="10 14" id="KW-0342">GTP-binding</keyword>
<evidence type="ECO:0000256" key="3">
    <source>
        <dbReference type="ARBA" id="ARBA00022475"/>
    </source>
</evidence>
<feature type="transmembrane region" description="Helical" evidence="16">
    <location>
        <begin position="557"/>
        <end position="577"/>
    </location>
</feature>
<keyword evidence="11 16" id="KW-0472">Membrane</keyword>
<dbReference type="InterPro" id="IPR050860">
    <property type="entry name" value="FeoB_GTPase"/>
</dbReference>
<dbReference type="GO" id="GO:0005886">
    <property type="term" value="C:plasma membrane"/>
    <property type="evidence" value="ECO:0007669"/>
    <property type="project" value="UniProtKB-SubCell"/>
</dbReference>
<keyword evidence="5 16" id="KW-0812">Transmembrane</keyword>
<dbReference type="GO" id="GO:0015093">
    <property type="term" value="F:ferrous iron transmembrane transporter activity"/>
    <property type="evidence" value="ECO:0007669"/>
    <property type="project" value="UniProtKB-UniRule"/>
</dbReference>
<evidence type="ECO:0000313" key="18">
    <source>
        <dbReference type="EMBL" id="RJP20829.1"/>
    </source>
</evidence>
<dbReference type="Proteomes" id="UP000265882">
    <property type="component" value="Unassembled WGS sequence"/>
</dbReference>
<dbReference type="InterPro" id="IPR005225">
    <property type="entry name" value="Small_GTP-bd"/>
</dbReference>
<feature type="binding site" evidence="14">
    <location>
        <begin position="129"/>
        <end position="132"/>
    </location>
    <ligand>
        <name>GTP</name>
        <dbReference type="ChEBI" id="CHEBI:37565"/>
        <label>1</label>
    </ligand>
</feature>
<dbReference type="Pfam" id="PF07670">
    <property type="entry name" value="Gate"/>
    <property type="match status" value="2"/>
</dbReference>
<accession>A0A3A4NPG3</accession>
<feature type="binding site" evidence="14">
    <location>
        <begin position="69"/>
        <end position="72"/>
    </location>
    <ligand>
        <name>GTP</name>
        <dbReference type="ChEBI" id="CHEBI:37565"/>
        <label>1</label>
    </ligand>
</feature>
<dbReference type="InterPro" id="IPR030389">
    <property type="entry name" value="G_FEOB_dom"/>
</dbReference>
<name>A0A3A4NPG3_ABYX5</name>
<evidence type="ECO:0000256" key="9">
    <source>
        <dbReference type="ARBA" id="ARBA00023065"/>
    </source>
</evidence>
<feature type="binding site" evidence="14">
    <location>
        <begin position="158"/>
        <end position="160"/>
    </location>
    <ligand>
        <name>GTP</name>
        <dbReference type="ChEBI" id="CHEBI:37565"/>
        <label>1</label>
    </ligand>
</feature>